<dbReference type="PATRIC" id="fig|269796.9.peg.2468"/>
<dbReference type="Gene3D" id="1.10.287.950">
    <property type="entry name" value="Methyl-accepting chemotaxis protein"/>
    <property type="match status" value="1"/>
</dbReference>
<dbReference type="InterPro" id="IPR004089">
    <property type="entry name" value="MCPsignal_dom"/>
</dbReference>
<dbReference type="EMBL" id="CP000230">
    <property type="protein sequence ID" value="ABC23166.1"/>
    <property type="molecule type" value="Genomic_DNA"/>
</dbReference>
<dbReference type="GO" id="GO:0004888">
    <property type="term" value="F:transmembrane signaling receptor activity"/>
    <property type="evidence" value="ECO:0007669"/>
    <property type="project" value="InterPro"/>
</dbReference>
<feature type="domain" description="HAMP" evidence="11">
    <location>
        <begin position="210"/>
        <end position="263"/>
    </location>
</feature>
<evidence type="ECO:0000256" key="8">
    <source>
        <dbReference type="PROSITE-ProRule" id="PRU00284"/>
    </source>
</evidence>
<sequence>MRSLSLRSQILLIPCLAAGAIVLVALFAGTLIHDRIEETHRVQIKSVTESTVKVIASLHAQVAAGALAEDQAQRLARDAVRAIRFAGDEYFYIYAYDGKLLAHAVRPDLEGTYTLKDTRDAKGVKIVEDLIEIAKRGGGFMPFVWPKPGQTEPVAKLGYAESFAPWGWMVGTGVYMDDVETEVARTLWEIAIGGFCALVFIAIIGLGVTRSIGRRVRGQAERMGAMAEGDLTTAVPADSANDELAAMARTLEVFRHRLIENRDMAEAREAEQRRRAEEAERIGALARAFDAATETTLQVVSGAALDLERDAGALSLSAENIGERSVTVSSAAEQASVNVQTVAASTEELTASINEIARQVATSAQVAMDAVTETRKTSAHIHGLADAAQRIGAVVELITDIASQTNLLALNATIEAARAGDAGKGFAVVAGEVKSLANQTARATGEIGEQIAAIQQATTVAVDAIEAISTVIATIGDSTTTIATAVEQQGMATREITSNVHQAAAGTALVSQSIGAIAETIATTRQASASVLNAAGQLRQESTSLHEKVIGFLAGVRGQA</sequence>
<dbReference type="PANTHER" id="PTHR32089">
    <property type="entry name" value="METHYL-ACCEPTING CHEMOTAXIS PROTEIN MCPB"/>
    <property type="match status" value="1"/>
</dbReference>
<reference evidence="12 13" key="1">
    <citation type="journal article" date="2011" name="Stand. Genomic Sci.">
        <title>Complete genome sequence of Rhodospirillum rubrum type strain (S1).</title>
        <authorList>
            <person name="Munk A.C."/>
            <person name="Copeland A."/>
            <person name="Lucas S."/>
            <person name="Lapidus A."/>
            <person name="Del Rio T.G."/>
            <person name="Barry K."/>
            <person name="Detter J.C."/>
            <person name="Hammon N."/>
            <person name="Israni S."/>
            <person name="Pitluck S."/>
            <person name="Brettin T."/>
            <person name="Bruce D."/>
            <person name="Han C."/>
            <person name="Tapia R."/>
            <person name="Gilna P."/>
            <person name="Schmutz J."/>
            <person name="Larimer F."/>
            <person name="Land M."/>
            <person name="Kyrpides N.C."/>
            <person name="Mavromatis K."/>
            <person name="Richardson P."/>
            <person name="Rohde M."/>
            <person name="Goker M."/>
            <person name="Klenk H.P."/>
            <person name="Zhang Y."/>
            <person name="Roberts G.P."/>
            <person name="Reslewic S."/>
            <person name="Schwartz D.C."/>
        </authorList>
    </citation>
    <scope>NUCLEOTIDE SEQUENCE [LARGE SCALE GENOMIC DNA]</scope>
    <source>
        <strain evidence="13">ATCC 11170 / ATH 1.1.1 / DSM 467 / LMG 4362 / NCIMB 8255 / S1</strain>
    </source>
</reference>
<dbReference type="PhylomeDB" id="Q2RRS9"/>
<keyword evidence="2" id="KW-1003">Cell membrane</keyword>
<dbReference type="SMART" id="SM00283">
    <property type="entry name" value="MA"/>
    <property type="match status" value="1"/>
</dbReference>
<evidence type="ECO:0000256" key="4">
    <source>
        <dbReference type="ARBA" id="ARBA00022989"/>
    </source>
</evidence>
<gene>
    <name evidence="12" type="ordered locus">Rru_A2366</name>
</gene>
<evidence type="ECO:0000259" key="11">
    <source>
        <dbReference type="PROSITE" id="PS50885"/>
    </source>
</evidence>
<evidence type="ECO:0000256" key="5">
    <source>
        <dbReference type="ARBA" id="ARBA00023136"/>
    </source>
</evidence>
<dbReference type="SMART" id="SM01049">
    <property type="entry name" value="Cache_2"/>
    <property type="match status" value="1"/>
</dbReference>
<dbReference type="GO" id="GO:0007165">
    <property type="term" value="P:signal transduction"/>
    <property type="evidence" value="ECO:0007669"/>
    <property type="project" value="UniProtKB-KW"/>
</dbReference>
<accession>Q2RRS9</accession>
<keyword evidence="4 9" id="KW-1133">Transmembrane helix</keyword>
<dbReference type="eggNOG" id="COG0840">
    <property type="taxonomic scope" value="Bacteria"/>
</dbReference>
<dbReference type="EnsemblBacteria" id="ABC23166">
    <property type="protein sequence ID" value="ABC23166"/>
    <property type="gene ID" value="Rru_A2366"/>
</dbReference>
<evidence type="ECO:0000256" key="6">
    <source>
        <dbReference type="ARBA" id="ARBA00023224"/>
    </source>
</evidence>
<protein>
    <submittedName>
        <fullName evidence="12">Methyl-accepting chemotaxis sensory transducer</fullName>
    </submittedName>
</protein>
<dbReference type="PANTHER" id="PTHR32089:SF112">
    <property type="entry name" value="LYSOZYME-LIKE PROTEIN-RELATED"/>
    <property type="match status" value="1"/>
</dbReference>
<dbReference type="RefSeq" id="WP_011390119.1">
    <property type="nucleotide sequence ID" value="NC_007643.1"/>
</dbReference>
<feature type="transmembrane region" description="Helical" evidence="9">
    <location>
        <begin position="187"/>
        <end position="208"/>
    </location>
</feature>
<dbReference type="InterPro" id="IPR003660">
    <property type="entry name" value="HAMP_dom"/>
</dbReference>
<dbReference type="AlphaFoldDB" id="Q2RRS9"/>
<dbReference type="GO" id="GO:0006935">
    <property type="term" value="P:chemotaxis"/>
    <property type="evidence" value="ECO:0007669"/>
    <property type="project" value="InterPro"/>
</dbReference>
<comment type="subcellular location">
    <subcellularLocation>
        <location evidence="1">Cell membrane</location>
        <topology evidence="1">Multi-pass membrane protein</topology>
    </subcellularLocation>
</comment>
<keyword evidence="3 9" id="KW-0812">Transmembrane</keyword>
<evidence type="ECO:0000256" key="1">
    <source>
        <dbReference type="ARBA" id="ARBA00004651"/>
    </source>
</evidence>
<feature type="domain" description="Methyl-accepting transducer" evidence="10">
    <location>
        <begin position="303"/>
        <end position="529"/>
    </location>
</feature>
<evidence type="ECO:0000313" key="12">
    <source>
        <dbReference type="EMBL" id="ABC23166.1"/>
    </source>
</evidence>
<dbReference type="PROSITE" id="PS50885">
    <property type="entry name" value="HAMP"/>
    <property type="match status" value="1"/>
</dbReference>
<evidence type="ECO:0000259" key="10">
    <source>
        <dbReference type="PROSITE" id="PS50111"/>
    </source>
</evidence>
<keyword evidence="6 8" id="KW-0807">Transducer</keyword>
<dbReference type="SUPFAM" id="SSF58104">
    <property type="entry name" value="Methyl-accepting chemotaxis protein (MCP) signaling domain"/>
    <property type="match status" value="1"/>
</dbReference>
<proteinExistence type="inferred from homology"/>
<evidence type="ECO:0000256" key="3">
    <source>
        <dbReference type="ARBA" id="ARBA00022692"/>
    </source>
</evidence>
<evidence type="ECO:0000256" key="2">
    <source>
        <dbReference type="ARBA" id="ARBA00022475"/>
    </source>
</evidence>
<dbReference type="Pfam" id="PF00015">
    <property type="entry name" value="MCPsignal"/>
    <property type="match status" value="1"/>
</dbReference>
<dbReference type="CDD" id="cd06225">
    <property type="entry name" value="HAMP"/>
    <property type="match status" value="1"/>
</dbReference>
<evidence type="ECO:0000256" key="9">
    <source>
        <dbReference type="SAM" id="Phobius"/>
    </source>
</evidence>
<evidence type="ECO:0000256" key="7">
    <source>
        <dbReference type="ARBA" id="ARBA00029447"/>
    </source>
</evidence>
<dbReference type="STRING" id="269796.Rru_A2366"/>
<dbReference type="GO" id="GO:0005886">
    <property type="term" value="C:plasma membrane"/>
    <property type="evidence" value="ECO:0007669"/>
    <property type="project" value="UniProtKB-SubCell"/>
</dbReference>
<dbReference type="KEGG" id="rru:Rru_A2366"/>
<dbReference type="InterPro" id="IPR033480">
    <property type="entry name" value="sCache_2"/>
</dbReference>
<dbReference type="PROSITE" id="PS50111">
    <property type="entry name" value="CHEMOTAXIS_TRANSDUC_2"/>
    <property type="match status" value="1"/>
</dbReference>
<dbReference type="HOGENOM" id="CLU_000445_107_27_5"/>
<dbReference type="SMART" id="SM00304">
    <property type="entry name" value="HAMP"/>
    <property type="match status" value="1"/>
</dbReference>
<organism evidence="12 13">
    <name type="scientific">Rhodospirillum rubrum (strain ATCC 11170 / ATH 1.1.1 / DSM 467 / LMG 4362 / NCIMB 8255 / S1)</name>
    <dbReference type="NCBI Taxonomy" id="269796"/>
    <lineage>
        <taxon>Bacteria</taxon>
        <taxon>Pseudomonadati</taxon>
        <taxon>Pseudomonadota</taxon>
        <taxon>Alphaproteobacteria</taxon>
        <taxon>Rhodospirillales</taxon>
        <taxon>Rhodospirillaceae</taxon>
        <taxon>Rhodospirillum</taxon>
    </lineage>
</organism>
<dbReference type="InterPro" id="IPR004090">
    <property type="entry name" value="Chemotax_Me-accpt_rcpt"/>
</dbReference>
<dbReference type="Proteomes" id="UP000001929">
    <property type="component" value="Chromosome"/>
</dbReference>
<dbReference type="Pfam" id="PF00672">
    <property type="entry name" value="HAMP"/>
    <property type="match status" value="1"/>
</dbReference>
<dbReference type="PRINTS" id="PR00260">
    <property type="entry name" value="CHEMTRNSDUCR"/>
</dbReference>
<keyword evidence="5 9" id="KW-0472">Membrane</keyword>
<evidence type="ECO:0000313" key="13">
    <source>
        <dbReference type="Proteomes" id="UP000001929"/>
    </source>
</evidence>
<dbReference type="Gene3D" id="6.10.340.10">
    <property type="match status" value="1"/>
</dbReference>
<name>Q2RRS9_RHORT</name>
<comment type="similarity">
    <text evidence="7">Belongs to the methyl-accepting chemotaxis (MCP) protein family.</text>
</comment>
<keyword evidence="13" id="KW-1185">Reference proteome</keyword>
<dbReference type="Pfam" id="PF17200">
    <property type="entry name" value="sCache_2"/>
    <property type="match status" value="1"/>
</dbReference>
<dbReference type="Gene3D" id="3.30.450.20">
    <property type="entry name" value="PAS domain"/>
    <property type="match status" value="1"/>
</dbReference>